<gene>
    <name evidence="1" type="ORF">DN412_31190</name>
</gene>
<proteinExistence type="predicted"/>
<protein>
    <submittedName>
        <fullName evidence="1">DUF429 domain-containing protein</fullName>
    </submittedName>
</protein>
<name>A0A370NLH7_9BURK</name>
<reference evidence="2" key="1">
    <citation type="submission" date="2018-06" db="EMBL/GenBank/DDBJ databases">
        <authorList>
            <person name="Feng T."/>
            <person name="Jeon C.O."/>
        </authorList>
    </citation>
    <scope>NUCLEOTIDE SEQUENCE [LARGE SCALE GENOMIC DNA]</scope>
    <source>
        <strain evidence="2">S23</strain>
    </source>
</reference>
<dbReference type="RefSeq" id="WP_115215111.1">
    <property type="nucleotide sequence ID" value="NZ_QKWJ01000062.1"/>
</dbReference>
<evidence type="ECO:0000313" key="2">
    <source>
        <dbReference type="Proteomes" id="UP000255165"/>
    </source>
</evidence>
<comment type="caution">
    <text evidence="1">The sequence shown here is derived from an EMBL/GenBank/DDBJ whole genome shotgun (WGS) entry which is preliminary data.</text>
</comment>
<dbReference type="EMBL" id="QKWJ01000062">
    <property type="protein sequence ID" value="RDK06455.1"/>
    <property type="molecule type" value="Genomic_DNA"/>
</dbReference>
<dbReference type="AlphaFoldDB" id="A0A370NLH7"/>
<organism evidence="1 2">
    <name type="scientific">Cupriavidus lacunae</name>
    <dbReference type="NCBI Taxonomy" id="2666307"/>
    <lineage>
        <taxon>Bacteria</taxon>
        <taxon>Pseudomonadati</taxon>
        <taxon>Pseudomonadota</taxon>
        <taxon>Betaproteobacteria</taxon>
        <taxon>Burkholderiales</taxon>
        <taxon>Burkholderiaceae</taxon>
        <taxon>Cupriavidus</taxon>
    </lineage>
</organism>
<evidence type="ECO:0000313" key="1">
    <source>
        <dbReference type="EMBL" id="RDK06455.1"/>
    </source>
</evidence>
<sequence length="220" mass="23950">METNASGTVAGIDIGGARKGCHLVILRGREIDCVGKSSNPGDLYQQCLRHNVAAVGIDSPCRWSLDGAGRLAEKELSRERIFCFSTPTQERALASTSGFYGWMFSGERVFQTFAPSYPLLTEKLYLGGRVTFETFPHAITCSLLGKEVASAKLKRVQRRKLLEDAGIDTRSLTSIDAVDAALCALTAQLLLRGKTRAYGDGPGGYIFVPDADIWEIRSLL</sequence>
<accession>A0A370NLH7</accession>
<dbReference type="Proteomes" id="UP000255165">
    <property type="component" value="Unassembled WGS sequence"/>
</dbReference>
<dbReference type="InterPro" id="IPR007362">
    <property type="entry name" value="DUF429"/>
</dbReference>
<keyword evidence="2" id="KW-1185">Reference proteome</keyword>
<dbReference type="Pfam" id="PF04250">
    <property type="entry name" value="DUF429"/>
    <property type="match status" value="1"/>
</dbReference>